<proteinExistence type="predicted"/>
<name>A0A9D4UW24_ADICA</name>
<dbReference type="AlphaFoldDB" id="A0A9D4UW24"/>
<sequence>MIYSIIIRIQQVIAEIGCGCTICACMQEKQGSSKRVAPAARIGSLQVSLFGQQQQEWLAPSGSRGAGKNWRLIPCRQDGPGGRPLSDTEWKGIVGERDYITVCVCYTENEMREKVERDTRR</sequence>
<dbReference type="EMBL" id="JABFUD020000010">
    <property type="protein sequence ID" value="KAI5074971.1"/>
    <property type="molecule type" value="Genomic_DNA"/>
</dbReference>
<reference evidence="1" key="1">
    <citation type="submission" date="2021-01" db="EMBL/GenBank/DDBJ databases">
        <title>Adiantum capillus-veneris genome.</title>
        <authorList>
            <person name="Fang Y."/>
            <person name="Liao Q."/>
        </authorList>
    </citation>
    <scope>NUCLEOTIDE SEQUENCE</scope>
    <source>
        <strain evidence="1">H3</strain>
        <tissue evidence="1">Leaf</tissue>
    </source>
</reference>
<evidence type="ECO:0000313" key="2">
    <source>
        <dbReference type="Proteomes" id="UP000886520"/>
    </source>
</evidence>
<accession>A0A9D4UW24</accession>
<organism evidence="1 2">
    <name type="scientific">Adiantum capillus-veneris</name>
    <name type="common">Maidenhair fern</name>
    <dbReference type="NCBI Taxonomy" id="13818"/>
    <lineage>
        <taxon>Eukaryota</taxon>
        <taxon>Viridiplantae</taxon>
        <taxon>Streptophyta</taxon>
        <taxon>Embryophyta</taxon>
        <taxon>Tracheophyta</taxon>
        <taxon>Polypodiopsida</taxon>
        <taxon>Polypodiidae</taxon>
        <taxon>Polypodiales</taxon>
        <taxon>Pteridineae</taxon>
        <taxon>Pteridaceae</taxon>
        <taxon>Vittarioideae</taxon>
        <taxon>Adiantum</taxon>
    </lineage>
</organism>
<protein>
    <submittedName>
        <fullName evidence="1">Uncharacterized protein</fullName>
    </submittedName>
</protein>
<gene>
    <name evidence="1" type="ORF">GOP47_0010932</name>
</gene>
<dbReference type="Proteomes" id="UP000886520">
    <property type="component" value="Chromosome 10"/>
</dbReference>
<evidence type="ECO:0000313" key="1">
    <source>
        <dbReference type="EMBL" id="KAI5074971.1"/>
    </source>
</evidence>
<comment type="caution">
    <text evidence="1">The sequence shown here is derived from an EMBL/GenBank/DDBJ whole genome shotgun (WGS) entry which is preliminary data.</text>
</comment>
<keyword evidence="2" id="KW-1185">Reference proteome</keyword>